<dbReference type="EMBL" id="ML734669">
    <property type="protein sequence ID" value="KAB8242206.1"/>
    <property type="molecule type" value="Genomic_DNA"/>
</dbReference>
<dbReference type="Proteomes" id="UP000325434">
    <property type="component" value="Unassembled WGS sequence"/>
</dbReference>
<protein>
    <submittedName>
        <fullName evidence="2">Uncharacterized protein</fullName>
    </submittedName>
</protein>
<evidence type="ECO:0000256" key="1">
    <source>
        <dbReference type="SAM" id="MobiDB-lite"/>
    </source>
</evidence>
<evidence type="ECO:0000313" key="2">
    <source>
        <dbReference type="EMBL" id="KAB8242206.1"/>
    </source>
</evidence>
<feature type="compositionally biased region" description="Basic and acidic residues" evidence="1">
    <location>
        <begin position="25"/>
        <end position="36"/>
    </location>
</feature>
<proteinExistence type="predicted"/>
<organism evidence="2">
    <name type="scientific">Aspergillus flavus</name>
    <dbReference type="NCBI Taxonomy" id="5059"/>
    <lineage>
        <taxon>Eukaryota</taxon>
        <taxon>Fungi</taxon>
        <taxon>Dikarya</taxon>
        <taxon>Ascomycota</taxon>
        <taxon>Pezizomycotina</taxon>
        <taxon>Eurotiomycetes</taxon>
        <taxon>Eurotiomycetidae</taxon>
        <taxon>Eurotiales</taxon>
        <taxon>Aspergillaceae</taxon>
        <taxon>Aspergillus</taxon>
        <taxon>Aspergillus subgen. Circumdati</taxon>
    </lineage>
</organism>
<feature type="region of interest" description="Disordered" evidence="1">
    <location>
        <begin position="17"/>
        <end position="36"/>
    </location>
</feature>
<reference evidence="2" key="1">
    <citation type="submission" date="2019-04" db="EMBL/GenBank/DDBJ databases">
        <title>Friends and foes A comparative genomics study of 23 Aspergillus species from section Flavi.</title>
        <authorList>
            <consortium name="DOE Joint Genome Institute"/>
            <person name="Kjaerbolling I."/>
            <person name="Vesth T."/>
            <person name="Frisvad J.C."/>
            <person name="Nybo J.L."/>
            <person name="Theobald S."/>
            <person name="Kildgaard S."/>
            <person name="Isbrandt T."/>
            <person name="Kuo A."/>
            <person name="Sato A."/>
            <person name="Lyhne E.K."/>
            <person name="Kogle M.E."/>
            <person name="Wiebenga A."/>
            <person name="Kun R.S."/>
            <person name="Lubbers R.J."/>
            <person name="Makela M.R."/>
            <person name="Barry K."/>
            <person name="Chovatia M."/>
            <person name="Clum A."/>
            <person name="Daum C."/>
            <person name="Haridas S."/>
            <person name="He G."/>
            <person name="LaButti K."/>
            <person name="Lipzen A."/>
            <person name="Mondo S."/>
            <person name="Riley R."/>
            <person name="Salamov A."/>
            <person name="Simmons B.A."/>
            <person name="Magnuson J.K."/>
            <person name="Henrissat B."/>
            <person name="Mortensen U.H."/>
            <person name="Larsen T.O."/>
            <person name="Devries R.P."/>
            <person name="Grigoriev I.V."/>
            <person name="Machida M."/>
            <person name="Baker S.E."/>
            <person name="Andersen M.R."/>
        </authorList>
    </citation>
    <scope>NUCLEOTIDE SEQUENCE [LARGE SCALE GENOMIC DNA]</scope>
    <source>
        <strain evidence="2">CBS 121.62</strain>
    </source>
</reference>
<name>A0A5N6GIK3_ASPFL</name>
<gene>
    <name evidence="2" type="ORF">BDV35DRAFT_33834</name>
</gene>
<accession>A0A5N6GIK3</accession>
<sequence length="98" mass="10883">MQAELQDFRQALEYVGELVRQPSRNPEETHPSRKEINPKVAGHLDVRSKTPNTIASSMASLSTLISLRTRSLMSLDTTSSMTVDTLETIVTGPPSYHE</sequence>
<dbReference type="AlphaFoldDB" id="A0A5N6GIK3"/>